<name>A0ABD3Q3F9_9STRA</name>
<keyword evidence="3" id="KW-1185">Reference proteome</keyword>
<gene>
    <name evidence="2" type="ORF">HJC23_008919</name>
</gene>
<organism evidence="2 3">
    <name type="scientific">Cyclotella cryptica</name>
    <dbReference type="NCBI Taxonomy" id="29204"/>
    <lineage>
        <taxon>Eukaryota</taxon>
        <taxon>Sar</taxon>
        <taxon>Stramenopiles</taxon>
        <taxon>Ochrophyta</taxon>
        <taxon>Bacillariophyta</taxon>
        <taxon>Coscinodiscophyceae</taxon>
        <taxon>Thalassiosirophycidae</taxon>
        <taxon>Stephanodiscales</taxon>
        <taxon>Stephanodiscaceae</taxon>
        <taxon>Cyclotella</taxon>
    </lineage>
</organism>
<dbReference type="AlphaFoldDB" id="A0ABD3Q3F9"/>
<evidence type="ECO:0000313" key="2">
    <source>
        <dbReference type="EMBL" id="KAL3794031.1"/>
    </source>
</evidence>
<evidence type="ECO:0000256" key="1">
    <source>
        <dbReference type="SAM" id="Phobius"/>
    </source>
</evidence>
<keyword evidence="1" id="KW-0472">Membrane</keyword>
<dbReference type="EMBL" id="JABMIG020000084">
    <property type="protein sequence ID" value="KAL3794031.1"/>
    <property type="molecule type" value="Genomic_DNA"/>
</dbReference>
<protein>
    <submittedName>
        <fullName evidence="2">Uncharacterized protein</fullName>
    </submittedName>
</protein>
<proteinExistence type="predicted"/>
<evidence type="ECO:0000313" key="3">
    <source>
        <dbReference type="Proteomes" id="UP001516023"/>
    </source>
</evidence>
<reference evidence="2 3" key="1">
    <citation type="journal article" date="2020" name="G3 (Bethesda)">
        <title>Improved Reference Genome for Cyclotella cryptica CCMP332, a Model for Cell Wall Morphogenesis, Salinity Adaptation, and Lipid Production in Diatoms (Bacillariophyta).</title>
        <authorList>
            <person name="Roberts W.R."/>
            <person name="Downey K.M."/>
            <person name="Ruck E.C."/>
            <person name="Traller J.C."/>
            <person name="Alverson A.J."/>
        </authorList>
    </citation>
    <scope>NUCLEOTIDE SEQUENCE [LARGE SCALE GENOMIC DNA]</scope>
    <source>
        <strain evidence="2 3">CCMP332</strain>
    </source>
</reference>
<sequence>MLYSSTRSMALAFVPARTSLHPTFPLVSRPSSPQTIRTHCAVFASQKSTASNPVEITFPTPDEAASMGIRDWPQTFHATSWTESVSEGQIATRYVLSGTGRVNIDYFDDNARQSQRKEGISPGTLVEVDGEATLNWEVDGDDGMIILTPGFEEQGKLALVLGCFVVFCAWLLAGSGGF</sequence>
<keyword evidence="1" id="KW-0812">Transmembrane</keyword>
<feature type="transmembrane region" description="Helical" evidence="1">
    <location>
        <begin position="157"/>
        <end position="173"/>
    </location>
</feature>
<keyword evidence="1" id="KW-1133">Transmembrane helix</keyword>
<accession>A0ABD3Q3F9</accession>
<comment type="caution">
    <text evidence="2">The sequence shown here is derived from an EMBL/GenBank/DDBJ whole genome shotgun (WGS) entry which is preliminary data.</text>
</comment>
<dbReference type="Proteomes" id="UP001516023">
    <property type="component" value="Unassembled WGS sequence"/>
</dbReference>